<feature type="region of interest" description="Disordered" evidence="1">
    <location>
        <begin position="1"/>
        <end position="35"/>
    </location>
</feature>
<feature type="compositionally biased region" description="Basic residues" evidence="1">
    <location>
        <begin position="21"/>
        <end position="35"/>
    </location>
</feature>
<dbReference type="SUPFAM" id="SSF50494">
    <property type="entry name" value="Trypsin-like serine proteases"/>
    <property type="match status" value="2"/>
</dbReference>
<dbReference type="PANTHER" id="PTHR18868">
    <property type="entry name" value="OS07G0665300 PROTEIN-RELATED"/>
    <property type="match status" value="1"/>
</dbReference>
<name>A0A9R0YPJ1_TRITD</name>
<dbReference type="Pfam" id="PF13365">
    <property type="entry name" value="Trypsin_2"/>
    <property type="match status" value="1"/>
</dbReference>
<dbReference type="InterPro" id="IPR009003">
    <property type="entry name" value="Peptidase_S1_PA"/>
</dbReference>
<evidence type="ECO:0000313" key="2">
    <source>
        <dbReference type="EMBL" id="VAI58652.1"/>
    </source>
</evidence>
<keyword evidence="3" id="KW-1185">Reference proteome</keyword>
<dbReference type="EMBL" id="LT934122">
    <property type="protein sequence ID" value="VAI58652.1"/>
    <property type="molecule type" value="Genomic_DNA"/>
</dbReference>
<dbReference type="AlphaFoldDB" id="A0A9R0YPJ1"/>
<organism evidence="2 3">
    <name type="scientific">Triticum turgidum subsp. durum</name>
    <name type="common">Durum wheat</name>
    <name type="synonym">Triticum durum</name>
    <dbReference type="NCBI Taxonomy" id="4567"/>
    <lineage>
        <taxon>Eukaryota</taxon>
        <taxon>Viridiplantae</taxon>
        <taxon>Streptophyta</taxon>
        <taxon>Embryophyta</taxon>
        <taxon>Tracheophyta</taxon>
        <taxon>Spermatophyta</taxon>
        <taxon>Magnoliopsida</taxon>
        <taxon>Liliopsida</taxon>
        <taxon>Poales</taxon>
        <taxon>Poaceae</taxon>
        <taxon>BOP clade</taxon>
        <taxon>Pooideae</taxon>
        <taxon>Triticodae</taxon>
        <taxon>Triticeae</taxon>
        <taxon>Triticinae</taxon>
        <taxon>Triticum</taxon>
    </lineage>
</organism>
<dbReference type="Gramene" id="TRITD6Bv1G134820.4">
    <property type="protein sequence ID" value="TRITD6Bv1G134820.4"/>
    <property type="gene ID" value="TRITD6Bv1G134820"/>
</dbReference>
<reference evidence="2 3" key="1">
    <citation type="submission" date="2017-09" db="EMBL/GenBank/DDBJ databases">
        <authorList>
            <consortium name="International Durum Wheat Genome Sequencing Consortium (IDWGSC)"/>
            <person name="Milanesi L."/>
        </authorList>
    </citation>
    <scope>NUCLEOTIDE SEQUENCE [LARGE SCALE GENOMIC DNA]</scope>
    <source>
        <strain evidence="3">cv. Svevo</strain>
    </source>
</reference>
<sequence>MQKNKRASGHASSLRKVQSTIKKKEKIGSSRKRGITTRKGHLRENIFGYSSPDRDISSTKFEERQFGNVYEPGQADWCELSKRLASHLSVEVVSLALFDGDKMLYACTGIVLPRGTSRLDLTRFLTSSQLVAVFNFKRNKDDKLRVLVRLPDKKTIPGILGLYDKYIAIVTSEYFQDVMPLDMYQQTYLPNPSTMVAAGRAYNSSSLMGTIGELTDIGADYEDLVASNCQITEAGLGGPLIDLAGNFVGINICFHGDTQRPLFLPRILLRQRLEQYEVLIPGKGYGEKMPPYCAGLLMGKTSNSRQGSYEPPPGASRIIPSGFMDTWEWLESMGYPKPPPLMLELNGRLVRTFEEVFGWLHAWKGYKNFDMLHGHGKNAWQRLDKKIVATISNRVISLVSFNGEGTSFFSCSGFLIRGPPRKGRTRNVIVTSASLVRTCDVTDKFDENMRIEVFLPPNQRLNGTLESYHSGYNIAIVTVKGLRDICPEDMKFDDPMSNQENPLPRRVVAIGREPKGVLCASMGEPILCDEDLHWPSTFGCQQLKLSNCKISKVGIGGPLINFFNGRLVGMNFCDGRPDRTPYLPCKQIREVLHSTWRLTTDRSVLRLDKPDVNNKCRWPVPKPYWYHGLLEMNRFGPMPMIGWVRQLNGM</sequence>
<proteinExistence type="predicted"/>
<accession>A0A9R0YPJ1</accession>
<evidence type="ECO:0000313" key="3">
    <source>
        <dbReference type="Proteomes" id="UP000324705"/>
    </source>
</evidence>
<dbReference type="PANTHER" id="PTHR18868:SF50">
    <property type="match status" value="1"/>
</dbReference>
<dbReference type="Proteomes" id="UP000324705">
    <property type="component" value="Chromosome 6B"/>
</dbReference>
<gene>
    <name evidence="2" type="ORF">TRITD_6Bv1G134820</name>
</gene>
<evidence type="ECO:0000256" key="1">
    <source>
        <dbReference type="SAM" id="MobiDB-lite"/>
    </source>
</evidence>
<protein>
    <submittedName>
        <fullName evidence="2">Uncharacterized protein</fullName>
    </submittedName>
</protein>